<dbReference type="Pfam" id="PF08445">
    <property type="entry name" value="FR47"/>
    <property type="match status" value="1"/>
</dbReference>
<feature type="domain" description="N-acetyltransferase" evidence="1">
    <location>
        <begin position="1"/>
        <end position="102"/>
    </location>
</feature>
<gene>
    <name evidence="2" type="ORF">PR048_004250</name>
</gene>
<sequence length="102" mass="11447">MPLVQDIVQLNPCWGLFVSDSGQLVAWCLTAEYGVGMLRTEEQHRRKGYAQAVASQLFRHLGKGGIDMHLHVEKSNAPAHRLFHELGCLPMGDVYWSELTAQ</sequence>
<evidence type="ECO:0000313" key="2">
    <source>
        <dbReference type="EMBL" id="KAJ8891721.1"/>
    </source>
</evidence>
<evidence type="ECO:0000313" key="3">
    <source>
        <dbReference type="Proteomes" id="UP001159363"/>
    </source>
</evidence>
<dbReference type="SUPFAM" id="SSF55729">
    <property type="entry name" value="Acyl-CoA N-acyltransferases (Nat)"/>
    <property type="match status" value="1"/>
</dbReference>
<dbReference type="InterPro" id="IPR016181">
    <property type="entry name" value="Acyl_CoA_acyltransferase"/>
</dbReference>
<comment type="caution">
    <text evidence="2">The sequence shown here is derived from an EMBL/GenBank/DDBJ whole genome shotgun (WGS) entry which is preliminary data.</text>
</comment>
<dbReference type="PANTHER" id="PTHR20958">
    <property type="entry name" value="GLYCINE N-ACYLTRANSFERASE-LIKE PROTEIN"/>
    <property type="match status" value="1"/>
</dbReference>
<dbReference type="PANTHER" id="PTHR20958:SF6">
    <property type="entry name" value="GLYCINE N-ACYLTRANSFERASE-LIKE PROTEIN"/>
    <property type="match status" value="1"/>
</dbReference>
<dbReference type="Gene3D" id="3.40.630.30">
    <property type="match status" value="1"/>
</dbReference>
<dbReference type="PROSITE" id="PS51186">
    <property type="entry name" value="GNAT"/>
    <property type="match status" value="1"/>
</dbReference>
<dbReference type="InterPro" id="IPR013653">
    <property type="entry name" value="GCN5-like_dom"/>
</dbReference>
<protein>
    <recommendedName>
        <fullName evidence="1">N-acetyltransferase domain-containing protein</fullName>
    </recommendedName>
</protein>
<dbReference type="Proteomes" id="UP001159363">
    <property type="component" value="Chromosome 2"/>
</dbReference>
<keyword evidence="3" id="KW-1185">Reference proteome</keyword>
<name>A0ABQ9I508_9NEOP</name>
<dbReference type="InterPro" id="IPR000182">
    <property type="entry name" value="GNAT_dom"/>
</dbReference>
<proteinExistence type="predicted"/>
<dbReference type="EMBL" id="JARBHB010000002">
    <property type="protein sequence ID" value="KAJ8891721.1"/>
    <property type="molecule type" value="Genomic_DNA"/>
</dbReference>
<accession>A0ABQ9I508</accession>
<reference evidence="2 3" key="1">
    <citation type="submission" date="2023-02" db="EMBL/GenBank/DDBJ databases">
        <title>LHISI_Scaffold_Assembly.</title>
        <authorList>
            <person name="Stuart O.P."/>
            <person name="Cleave R."/>
            <person name="Magrath M.J.L."/>
            <person name="Mikheyev A.S."/>
        </authorList>
    </citation>
    <scope>NUCLEOTIDE SEQUENCE [LARGE SCALE GENOMIC DNA]</scope>
    <source>
        <strain evidence="2">Daus_M_001</strain>
        <tissue evidence="2">Leg muscle</tissue>
    </source>
</reference>
<evidence type="ECO:0000259" key="1">
    <source>
        <dbReference type="PROSITE" id="PS51186"/>
    </source>
</evidence>
<organism evidence="2 3">
    <name type="scientific">Dryococelus australis</name>
    <dbReference type="NCBI Taxonomy" id="614101"/>
    <lineage>
        <taxon>Eukaryota</taxon>
        <taxon>Metazoa</taxon>
        <taxon>Ecdysozoa</taxon>
        <taxon>Arthropoda</taxon>
        <taxon>Hexapoda</taxon>
        <taxon>Insecta</taxon>
        <taxon>Pterygota</taxon>
        <taxon>Neoptera</taxon>
        <taxon>Polyneoptera</taxon>
        <taxon>Phasmatodea</taxon>
        <taxon>Verophasmatodea</taxon>
        <taxon>Anareolatae</taxon>
        <taxon>Phasmatidae</taxon>
        <taxon>Eurycanthinae</taxon>
        <taxon>Dryococelus</taxon>
    </lineage>
</organism>
<dbReference type="InterPro" id="IPR053225">
    <property type="entry name" value="Acyl-CoA_N-acyltransferase"/>
</dbReference>